<dbReference type="InParanoid" id="A0A317ZIM2"/>
<dbReference type="Proteomes" id="UP000247099">
    <property type="component" value="Unassembled WGS sequence"/>
</dbReference>
<accession>A0A317ZIM2</accession>
<dbReference type="Pfam" id="PF02719">
    <property type="entry name" value="Polysacc_synt_2"/>
    <property type="match status" value="1"/>
</dbReference>
<dbReference type="NCBIfam" id="TIGR03589">
    <property type="entry name" value="PseB"/>
    <property type="match status" value="1"/>
</dbReference>
<keyword evidence="4" id="KW-1185">Reference proteome</keyword>
<dbReference type="InterPro" id="IPR051203">
    <property type="entry name" value="Polysaccharide_Synthase-Rel"/>
</dbReference>
<evidence type="ECO:0000256" key="1">
    <source>
        <dbReference type="ARBA" id="ARBA00007430"/>
    </source>
</evidence>
<dbReference type="InterPro" id="IPR020025">
    <property type="entry name" value="PseB"/>
</dbReference>
<evidence type="ECO:0000259" key="2">
    <source>
        <dbReference type="Pfam" id="PF02719"/>
    </source>
</evidence>
<dbReference type="PANTHER" id="PTHR43318">
    <property type="entry name" value="UDP-N-ACETYLGLUCOSAMINE 4,6-DEHYDRATASE"/>
    <property type="match status" value="1"/>
</dbReference>
<evidence type="ECO:0000313" key="3">
    <source>
        <dbReference type="EMBL" id="PXA05564.1"/>
    </source>
</evidence>
<dbReference type="PANTHER" id="PTHR43318:SF2">
    <property type="entry name" value="UDP-N-ACETYLGLUCOSAMINE 4,6-DEHYDRATASE (INVERTING)"/>
    <property type="match status" value="1"/>
</dbReference>
<dbReference type="AlphaFoldDB" id="A0A317ZIM2"/>
<feature type="domain" description="Polysaccharide biosynthesis protein CapD-like" evidence="2">
    <location>
        <begin position="8"/>
        <end position="281"/>
    </location>
</feature>
<organism evidence="3 4">
    <name type="scientific">Coraliomargarita sinensis</name>
    <dbReference type="NCBI Taxonomy" id="2174842"/>
    <lineage>
        <taxon>Bacteria</taxon>
        <taxon>Pseudomonadati</taxon>
        <taxon>Verrucomicrobiota</taxon>
        <taxon>Opitutia</taxon>
        <taxon>Puniceicoccales</taxon>
        <taxon>Coraliomargaritaceae</taxon>
        <taxon>Coraliomargarita</taxon>
    </lineage>
</organism>
<dbReference type="CDD" id="cd05237">
    <property type="entry name" value="UDP_invert_4-6DH_SDR_e"/>
    <property type="match status" value="1"/>
</dbReference>
<comment type="similarity">
    <text evidence="1">Belongs to the polysaccharide synthase family.</text>
</comment>
<comment type="caution">
    <text evidence="3">The sequence shown here is derived from an EMBL/GenBank/DDBJ whole genome shotgun (WGS) entry which is preliminary data.</text>
</comment>
<reference evidence="3 4" key="1">
    <citation type="submission" date="2018-05" db="EMBL/GenBank/DDBJ databases">
        <title>Coraliomargarita sinensis sp. nov., isolated from a marine solar saltern.</title>
        <authorList>
            <person name="Zhou L.Y."/>
        </authorList>
    </citation>
    <scope>NUCLEOTIDE SEQUENCE [LARGE SCALE GENOMIC DNA]</scope>
    <source>
        <strain evidence="3 4">WN38</strain>
    </source>
</reference>
<name>A0A317ZIM2_9BACT</name>
<dbReference type="RefSeq" id="WP_110129643.1">
    <property type="nucleotide sequence ID" value="NZ_QHJQ01000001.1"/>
</dbReference>
<dbReference type="SUPFAM" id="SSF51735">
    <property type="entry name" value="NAD(P)-binding Rossmann-fold domains"/>
    <property type="match status" value="1"/>
</dbReference>
<dbReference type="EMBL" id="QHJQ01000001">
    <property type="protein sequence ID" value="PXA05564.1"/>
    <property type="molecule type" value="Genomic_DNA"/>
</dbReference>
<dbReference type="InterPro" id="IPR003869">
    <property type="entry name" value="Polysac_CapD-like"/>
</dbReference>
<dbReference type="OrthoDB" id="9803111at2"/>
<sequence length="337" mass="37545">MDLNGKSILVTGGTGSFGQHFVRTILERWPKVRRLVIFSRDEQKQFQMAQGFPAEKYPALRYFIGDVRDADRLHRAFQNVDYVVHAAAMKHVHIAEYNPVECIKTNVYGAQNVITAALDTNVTRVVALSTDKASAPINLYGATKLCSDKLFIAANNFKGDKDIRFSIVRYGNVMGSNGSVIPFFLKQRSSGELTITEPNMTRFNITLSDGVEMVLRALSDAKGGEIFVPKIPSYRIMDLAEAVGPNCEKKIVGIRPGEKIHEEMINPGDAPNTVELDQGYAILPSGDQRMRDAYVREHGARPVESGFGYSSGDNKDFLDIETIRQLIRQHLDPDFSV</sequence>
<dbReference type="Gene3D" id="3.40.50.720">
    <property type="entry name" value="NAD(P)-binding Rossmann-like Domain"/>
    <property type="match status" value="1"/>
</dbReference>
<protein>
    <submittedName>
        <fullName evidence="3">UDP-N-acetylglucosamine 4,6-dehydratase (Inverting)</fullName>
    </submittedName>
</protein>
<dbReference type="InterPro" id="IPR036291">
    <property type="entry name" value="NAD(P)-bd_dom_sf"/>
</dbReference>
<gene>
    <name evidence="3" type="primary">pseB</name>
    <name evidence="3" type="ORF">DDZ13_01440</name>
</gene>
<evidence type="ECO:0000313" key="4">
    <source>
        <dbReference type="Proteomes" id="UP000247099"/>
    </source>
</evidence>
<proteinExistence type="inferred from homology"/>